<organism evidence="3 4">
    <name type="scientific">Paramecium sonneborni</name>
    <dbReference type="NCBI Taxonomy" id="65129"/>
    <lineage>
        <taxon>Eukaryota</taxon>
        <taxon>Sar</taxon>
        <taxon>Alveolata</taxon>
        <taxon>Ciliophora</taxon>
        <taxon>Intramacronucleata</taxon>
        <taxon>Oligohymenophorea</taxon>
        <taxon>Peniculida</taxon>
        <taxon>Parameciidae</taxon>
        <taxon>Paramecium</taxon>
    </lineage>
</organism>
<dbReference type="AlphaFoldDB" id="A0A8S1NHA5"/>
<feature type="region of interest" description="Disordered" evidence="2">
    <location>
        <begin position="851"/>
        <end position="881"/>
    </location>
</feature>
<feature type="compositionally biased region" description="Polar residues" evidence="2">
    <location>
        <begin position="862"/>
        <end position="873"/>
    </location>
</feature>
<feature type="coiled-coil region" evidence="1">
    <location>
        <begin position="512"/>
        <end position="683"/>
    </location>
</feature>
<protein>
    <submittedName>
        <fullName evidence="3">Uncharacterized protein</fullName>
    </submittedName>
</protein>
<keyword evidence="4" id="KW-1185">Reference proteome</keyword>
<feature type="compositionally biased region" description="Polar residues" evidence="2">
    <location>
        <begin position="391"/>
        <end position="406"/>
    </location>
</feature>
<dbReference type="Proteomes" id="UP000692954">
    <property type="component" value="Unassembled WGS sequence"/>
</dbReference>
<feature type="region of interest" description="Disordered" evidence="2">
    <location>
        <begin position="340"/>
        <end position="406"/>
    </location>
</feature>
<reference evidence="3" key="1">
    <citation type="submission" date="2021-01" db="EMBL/GenBank/DDBJ databases">
        <authorList>
            <consortium name="Genoscope - CEA"/>
            <person name="William W."/>
        </authorList>
    </citation>
    <scope>NUCLEOTIDE SEQUENCE</scope>
</reference>
<comment type="caution">
    <text evidence="3">The sequence shown here is derived from an EMBL/GenBank/DDBJ whole genome shotgun (WGS) entry which is preliminary data.</text>
</comment>
<feature type="coiled-coil region" evidence="1">
    <location>
        <begin position="108"/>
        <end position="139"/>
    </location>
</feature>
<sequence length="931" mass="111052">MNTFTKFAEEDEITNHKIKALELNASQFQAQMKPLFNENTKLKQHVISLNCYIEERKLQLANLISDTGPNGEDRILIKAVADFKQICDLLEEEIIRLNNIIIDNNNAKSAFQLTIKQLKENLEKETERHFIEKQQLIDQNRKMNDYHKQQKLLSDQRQNHLQMKIEDLSSQIMQVKLNEQKLHKYYKEEIEIQTEKLNTELLQVKFEKQDQMEKFENERRAYLKQLEVLSSKLNQVKMELINEYEYKIQSQRMKMENQIQKLKEDCLEYKNQSLQYIEKNKILQFQIDRSQTYITSLEKDVQDQKYKIFLFDEQIKEKDAKILQKDILIDQLNEQIKKLKHDRNQPGTRENVRKQSLMIQSNKSQSPDKVQQQQKSNQQQKQVIRQREAIKQTSNPESLVQSSQKKTSIQKDEFTFQDTTIEQYVENNRQEIIQSIQQPSRQSIVEDQPIQQISIIKIVSNEAVSTFRNNEGLQKIQQNKSLQTTQRAQNISQEDFGVQCDLVEVDSNRSSFHSSEAQLARCKNEIIRLKEEFEFKLKCNQDEINDMQDLMKISKVKYEQIIEQMKRDFQKQLQQELQIKDQLISKLQQIINEKDQSIKNYIDSEQLYEILIEDLNLRLKQKDQEQLDLLKKFQEDIRQLQAENEIEQKRLLELSENLKQTHKQEMENLNNQHLLDQEQLLQERKKLREHQVDHEQFIKQTTNLLEQAKSKEYLLDSYRRELLKTNEIVKYLSLEIENFKKINNIFRTKNDYVPQNFLYNGMGFFPTEVQDKIKNKLNKVKQKQSIPSNISKDVYAMNFQLQKGSKMKPAKLASMTNNIQDFKQSKQDIKVKIEQMNENIDGLPKINQKNTQQLERSHSESKQQILNKNVRSKTQQDDYETNDPKKIIQDINQKELLLIQRSQLLLSQLNVTAEDYQKQNQRKQNFSTCKI</sequence>
<accession>A0A8S1NHA5</accession>
<keyword evidence="1" id="KW-0175">Coiled coil</keyword>
<evidence type="ECO:0000313" key="3">
    <source>
        <dbReference type="EMBL" id="CAD8092128.1"/>
    </source>
</evidence>
<dbReference type="OrthoDB" id="307513at2759"/>
<dbReference type="EMBL" id="CAJJDN010000058">
    <property type="protein sequence ID" value="CAD8092128.1"/>
    <property type="molecule type" value="Genomic_DNA"/>
</dbReference>
<feature type="compositionally biased region" description="Polar residues" evidence="2">
    <location>
        <begin position="357"/>
        <end position="368"/>
    </location>
</feature>
<feature type="compositionally biased region" description="Low complexity" evidence="2">
    <location>
        <begin position="369"/>
        <end position="382"/>
    </location>
</feature>
<name>A0A8S1NHA5_9CILI</name>
<feature type="coiled-coil region" evidence="1">
    <location>
        <begin position="205"/>
        <end position="279"/>
    </location>
</feature>
<gene>
    <name evidence="3" type="ORF">PSON_ATCC_30995.1.T0580247</name>
</gene>
<evidence type="ECO:0000256" key="2">
    <source>
        <dbReference type="SAM" id="MobiDB-lite"/>
    </source>
</evidence>
<proteinExistence type="predicted"/>
<evidence type="ECO:0000256" key="1">
    <source>
        <dbReference type="SAM" id="Coils"/>
    </source>
</evidence>
<evidence type="ECO:0000313" key="4">
    <source>
        <dbReference type="Proteomes" id="UP000692954"/>
    </source>
</evidence>